<dbReference type="GO" id="GO:0008610">
    <property type="term" value="P:lipid biosynthetic process"/>
    <property type="evidence" value="ECO:0007669"/>
    <property type="project" value="InterPro"/>
</dbReference>
<feature type="region of interest" description="Disordered" evidence="5">
    <location>
        <begin position="1"/>
        <end position="22"/>
    </location>
</feature>
<protein>
    <recommendedName>
        <fullName evidence="7">Fatty acid hydroxylase domain-containing protein</fullName>
    </recommendedName>
</protein>
<evidence type="ECO:0000256" key="4">
    <source>
        <dbReference type="ARBA" id="ARBA00023136"/>
    </source>
</evidence>
<feature type="transmembrane region" description="Helical" evidence="6">
    <location>
        <begin position="172"/>
        <end position="192"/>
    </location>
</feature>
<keyword evidence="2 6" id="KW-0812">Transmembrane</keyword>
<feature type="compositionally biased region" description="Basic and acidic residues" evidence="5">
    <location>
        <begin position="11"/>
        <end position="22"/>
    </location>
</feature>
<feature type="transmembrane region" description="Helical" evidence="6">
    <location>
        <begin position="81"/>
        <end position="103"/>
    </location>
</feature>
<organism evidence="8 9">
    <name type="scientific">Malassezia vespertilionis</name>
    <dbReference type="NCBI Taxonomy" id="2020962"/>
    <lineage>
        <taxon>Eukaryota</taxon>
        <taxon>Fungi</taxon>
        <taxon>Dikarya</taxon>
        <taxon>Basidiomycota</taxon>
        <taxon>Ustilaginomycotina</taxon>
        <taxon>Malasseziomycetes</taxon>
        <taxon>Malasseziales</taxon>
        <taxon>Malasseziaceae</taxon>
        <taxon>Malassezia</taxon>
    </lineage>
</organism>
<feature type="transmembrane region" description="Helical" evidence="6">
    <location>
        <begin position="142"/>
        <end position="160"/>
    </location>
</feature>
<evidence type="ECO:0000259" key="7">
    <source>
        <dbReference type="Pfam" id="PF04116"/>
    </source>
</evidence>
<accession>A0A2N1J8V8</accession>
<dbReference type="EMBL" id="KZ454993">
    <property type="protein sequence ID" value="PKI82902.1"/>
    <property type="molecule type" value="Genomic_DNA"/>
</dbReference>
<comment type="subcellular location">
    <subcellularLocation>
        <location evidence="1">Membrane</location>
    </subcellularLocation>
</comment>
<dbReference type="GO" id="GO:0016020">
    <property type="term" value="C:membrane"/>
    <property type="evidence" value="ECO:0007669"/>
    <property type="project" value="UniProtKB-SubCell"/>
</dbReference>
<dbReference type="AlphaFoldDB" id="A0A2N1J8V8"/>
<dbReference type="GO" id="GO:0016491">
    <property type="term" value="F:oxidoreductase activity"/>
    <property type="evidence" value="ECO:0007669"/>
    <property type="project" value="InterPro"/>
</dbReference>
<dbReference type="InterPro" id="IPR006694">
    <property type="entry name" value="Fatty_acid_hydroxylase"/>
</dbReference>
<evidence type="ECO:0000256" key="2">
    <source>
        <dbReference type="ARBA" id="ARBA00022692"/>
    </source>
</evidence>
<proteinExistence type="predicted"/>
<dbReference type="Proteomes" id="UP000232875">
    <property type="component" value="Unassembled WGS sequence"/>
</dbReference>
<keyword evidence="3 6" id="KW-1133">Transmembrane helix</keyword>
<feature type="transmembrane region" description="Helical" evidence="6">
    <location>
        <begin position="237"/>
        <end position="259"/>
    </location>
</feature>
<gene>
    <name evidence="8" type="ORF">MVES_003327</name>
</gene>
<keyword evidence="4 6" id="KW-0472">Membrane</keyword>
<evidence type="ECO:0000256" key="3">
    <source>
        <dbReference type="ARBA" id="ARBA00022989"/>
    </source>
</evidence>
<dbReference type="PANTHER" id="PTHR11863">
    <property type="entry name" value="STEROL DESATURASE"/>
    <property type="match status" value="1"/>
</dbReference>
<dbReference type="STRING" id="2020962.A0A2N1J8V8"/>
<dbReference type="Pfam" id="PF04116">
    <property type="entry name" value="FA_hydroxylase"/>
    <property type="match status" value="1"/>
</dbReference>
<evidence type="ECO:0000256" key="6">
    <source>
        <dbReference type="SAM" id="Phobius"/>
    </source>
</evidence>
<evidence type="ECO:0000256" key="5">
    <source>
        <dbReference type="SAM" id="MobiDB-lite"/>
    </source>
</evidence>
<sequence>MSKAKVSASDMRPRPKADEWKKKPVEELSLPQRVIISRNVLIPNEEEFEYPKSKGMVPVYSLFSQHMYLLPRAMLPIVARWAYMTATGYTIHPVAMYFLTLAYNAHVVKSFFQHLTTLVKRHGFLDADIPRDSIPETMAGKLFTEFLTGIFVRPLLVILLSYDRYKMPSLSLWLPLQVAIFTLFADFVYYWVHRATHEVSFLWHFHQRHHTTKHPVAYLLGFADEPQEVFDAIGSPILAYLMYPIGYDAMYIWSVYFIATEILGHSGMRAYYPGPLTSTILRPIDCEIAVEDHDLHHRFGWRESYNYGKQSRFWDAMFGTTGERVETHAGNIDYSRGV</sequence>
<evidence type="ECO:0000313" key="8">
    <source>
        <dbReference type="EMBL" id="PKI82902.1"/>
    </source>
</evidence>
<evidence type="ECO:0000313" key="9">
    <source>
        <dbReference type="Proteomes" id="UP000232875"/>
    </source>
</evidence>
<dbReference type="InterPro" id="IPR050307">
    <property type="entry name" value="Sterol_Desaturase_Related"/>
</dbReference>
<name>A0A2N1J8V8_9BASI</name>
<feature type="domain" description="Fatty acid hydroxylase" evidence="7">
    <location>
        <begin position="179"/>
        <end position="320"/>
    </location>
</feature>
<evidence type="ECO:0000256" key="1">
    <source>
        <dbReference type="ARBA" id="ARBA00004370"/>
    </source>
</evidence>
<keyword evidence="9" id="KW-1185">Reference proteome</keyword>
<reference evidence="8 9" key="1">
    <citation type="submission" date="2017-10" db="EMBL/GenBank/DDBJ databases">
        <title>A novel species of cold-tolerant Malassezia isolated from bats.</title>
        <authorList>
            <person name="Lorch J.M."/>
            <person name="Palmer J.M."/>
            <person name="Vanderwolf K.J."/>
            <person name="Schmidt K.Z."/>
            <person name="Verant M.L."/>
            <person name="Weller T.J."/>
            <person name="Blehert D.S."/>
        </authorList>
    </citation>
    <scope>NUCLEOTIDE SEQUENCE [LARGE SCALE GENOMIC DNA]</scope>
    <source>
        <strain evidence="8 9">NWHC:44797-103</strain>
    </source>
</reference>
<dbReference type="GO" id="GO:0005506">
    <property type="term" value="F:iron ion binding"/>
    <property type="evidence" value="ECO:0007669"/>
    <property type="project" value="InterPro"/>
</dbReference>
<dbReference type="OrthoDB" id="6354873at2759"/>